<gene>
    <name evidence="2" type="ORF">G2W53_004198</name>
</gene>
<dbReference type="Proteomes" id="UP000634136">
    <property type="component" value="Unassembled WGS sequence"/>
</dbReference>
<evidence type="ECO:0000256" key="1">
    <source>
        <dbReference type="SAM" id="Phobius"/>
    </source>
</evidence>
<protein>
    <submittedName>
        <fullName evidence="2">Uncharacterized protein</fullName>
    </submittedName>
</protein>
<proteinExistence type="predicted"/>
<name>A0A834XB95_9FABA</name>
<sequence length="144" mass="16706">MQIRERVWKKRSKTEMRSQYRSSFPSSSLVFGSVGLMCEVLVVSPSPFIATLTPTYSDFESSDCSQLSSSSSPSDRMDCSLLQRLKLKSNLRYPRLIEFLLCLTLSFARIYEEQLKQITPHITEEEIENKKNSEFAKWLKEYVS</sequence>
<keyword evidence="1" id="KW-0812">Transmembrane</keyword>
<dbReference type="AlphaFoldDB" id="A0A834XB95"/>
<feature type="transmembrane region" description="Helical" evidence="1">
    <location>
        <begin position="20"/>
        <end position="43"/>
    </location>
</feature>
<accession>A0A834XB95</accession>
<reference evidence="2" key="1">
    <citation type="submission" date="2020-09" db="EMBL/GenBank/DDBJ databases">
        <title>Genome-Enabled Discovery of Anthraquinone Biosynthesis in Senna tora.</title>
        <authorList>
            <person name="Kang S.-H."/>
            <person name="Pandey R.P."/>
            <person name="Lee C.-M."/>
            <person name="Sim J.-S."/>
            <person name="Jeong J.-T."/>
            <person name="Choi B.-S."/>
            <person name="Jung M."/>
            <person name="Ginzburg D."/>
            <person name="Zhao K."/>
            <person name="Won S.Y."/>
            <person name="Oh T.-J."/>
            <person name="Yu Y."/>
            <person name="Kim N.-H."/>
            <person name="Lee O.R."/>
            <person name="Lee T.-H."/>
            <person name="Bashyal P."/>
            <person name="Kim T.-S."/>
            <person name="Lee W.-H."/>
            <person name="Kawkins C."/>
            <person name="Kim C.-K."/>
            <person name="Kim J.S."/>
            <person name="Ahn B.O."/>
            <person name="Rhee S.Y."/>
            <person name="Sohng J.K."/>
        </authorList>
    </citation>
    <scope>NUCLEOTIDE SEQUENCE</scope>
    <source>
        <tissue evidence="2">Leaf</tissue>
    </source>
</reference>
<evidence type="ECO:0000313" key="2">
    <source>
        <dbReference type="EMBL" id="KAF7841900.1"/>
    </source>
</evidence>
<keyword evidence="3" id="KW-1185">Reference proteome</keyword>
<evidence type="ECO:0000313" key="3">
    <source>
        <dbReference type="Proteomes" id="UP000634136"/>
    </source>
</evidence>
<keyword evidence="1" id="KW-1133">Transmembrane helix</keyword>
<dbReference type="EMBL" id="JAAIUW010000002">
    <property type="protein sequence ID" value="KAF7841900.1"/>
    <property type="molecule type" value="Genomic_DNA"/>
</dbReference>
<organism evidence="2 3">
    <name type="scientific">Senna tora</name>
    <dbReference type="NCBI Taxonomy" id="362788"/>
    <lineage>
        <taxon>Eukaryota</taxon>
        <taxon>Viridiplantae</taxon>
        <taxon>Streptophyta</taxon>
        <taxon>Embryophyta</taxon>
        <taxon>Tracheophyta</taxon>
        <taxon>Spermatophyta</taxon>
        <taxon>Magnoliopsida</taxon>
        <taxon>eudicotyledons</taxon>
        <taxon>Gunneridae</taxon>
        <taxon>Pentapetalae</taxon>
        <taxon>rosids</taxon>
        <taxon>fabids</taxon>
        <taxon>Fabales</taxon>
        <taxon>Fabaceae</taxon>
        <taxon>Caesalpinioideae</taxon>
        <taxon>Cassia clade</taxon>
        <taxon>Senna</taxon>
    </lineage>
</organism>
<keyword evidence="1" id="KW-0472">Membrane</keyword>
<comment type="caution">
    <text evidence="2">The sequence shown here is derived from an EMBL/GenBank/DDBJ whole genome shotgun (WGS) entry which is preliminary data.</text>
</comment>